<proteinExistence type="predicted"/>
<name>A0A1B6PKI6_SORBI</name>
<gene>
    <name evidence="1" type="ORF">SORBI_3006G061800</name>
</gene>
<sequence>METIRRYARREEKRINDLMGELGTPMPRVVGARAFFVIHSSENRRWENTSHSWVDSEASSDSDPAEWPCTLLVWESSGRVSYDGNMVV</sequence>
<dbReference type="EMBL" id="CM000765">
    <property type="protein sequence ID" value="KXG26178.1"/>
    <property type="molecule type" value="Genomic_DNA"/>
</dbReference>
<protein>
    <submittedName>
        <fullName evidence="1">Uncharacterized protein</fullName>
    </submittedName>
</protein>
<reference evidence="1 2" key="1">
    <citation type="journal article" date="2009" name="Nature">
        <title>The Sorghum bicolor genome and the diversification of grasses.</title>
        <authorList>
            <person name="Paterson A.H."/>
            <person name="Bowers J.E."/>
            <person name="Bruggmann R."/>
            <person name="Dubchak I."/>
            <person name="Grimwood J."/>
            <person name="Gundlach H."/>
            <person name="Haberer G."/>
            <person name="Hellsten U."/>
            <person name="Mitros T."/>
            <person name="Poliakov A."/>
            <person name="Schmutz J."/>
            <person name="Spannagl M."/>
            <person name="Tang H."/>
            <person name="Wang X."/>
            <person name="Wicker T."/>
            <person name="Bharti A.K."/>
            <person name="Chapman J."/>
            <person name="Feltus F.A."/>
            <person name="Gowik U."/>
            <person name="Grigoriev I.V."/>
            <person name="Lyons E."/>
            <person name="Maher C.A."/>
            <person name="Martis M."/>
            <person name="Narechania A."/>
            <person name="Otillar R.P."/>
            <person name="Penning B.W."/>
            <person name="Salamov A.A."/>
            <person name="Wang Y."/>
            <person name="Zhang L."/>
            <person name="Carpita N.C."/>
            <person name="Freeling M."/>
            <person name="Gingle A.R."/>
            <person name="Hash C.T."/>
            <person name="Keller B."/>
            <person name="Klein P."/>
            <person name="Kresovich S."/>
            <person name="McCann M.C."/>
            <person name="Ming R."/>
            <person name="Peterson D.G."/>
            <person name="Mehboob-ur-Rahman"/>
            <person name="Ware D."/>
            <person name="Westhoff P."/>
            <person name="Mayer K.F."/>
            <person name="Messing J."/>
            <person name="Rokhsar D.S."/>
        </authorList>
    </citation>
    <scope>NUCLEOTIDE SEQUENCE [LARGE SCALE GENOMIC DNA]</scope>
    <source>
        <strain evidence="2">cv. BTx623</strain>
    </source>
</reference>
<evidence type="ECO:0000313" key="2">
    <source>
        <dbReference type="Proteomes" id="UP000000768"/>
    </source>
</evidence>
<dbReference type="AlphaFoldDB" id="A0A1B6PKI6"/>
<dbReference type="Gramene" id="KXG26178">
    <property type="protein sequence ID" value="KXG26178"/>
    <property type="gene ID" value="SORBI_3006G061800"/>
</dbReference>
<evidence type="ECO:0000313" key="1">
    <source>
        <dbReference type="EMBL" id="KXG26178.1"/>
    </source>
</evidence>
<dbReference type="Proteomes" id="UP000000768">
    <property type="component" value="Chromosome 6"/>
</dbReference>
<reference evidence="2" key="2">
    <citation type="journal article" date="2018" name="Plant J.">
        <title>The Sorghum bicolor reference genome: improved assembly, gene annotations, a transcriptome atlas, and signatures of genome organization.</title>
        <authorList>
            <person name="McCormick R.F."/>
            <person name="Truong S.K."/>
            <person name="Sreedasyam A."/>
            <person name="Jenkins J."/>
            <person name="Shu S."/>
            <person name="Sims D."/>
            <person name="Kennedy M."/>
            <person name="Amirebrahimi M."/>
            <person name="Weers B.D."/>
            <person name="McKinley B."/>
            <person name="Mattison A."/>
            <person name="Morishige D.T."/>
            <person name="Grimwood J."/>
            <person name="Schmutz J."/>
            <person name="Mullet J.E."/>
        </authorList>
    </citation>
    <scope>NUCLEOTIDE SEQUENCE [LARGE SCALE GENOMIC DNA]</scope>
    <source>
        <strain evidence="2">cv. BTx623</strain>
    </source>
</reference>
<accession>A0A1B6PKI6</accession>
<keyword evidence="2" id="KW-1185">Reference proteome</keyword>
<organism evidence="1 2">
    <name type="scientific">Sorghum bicolor</name>
    <name type="common">Sorghum</name>
    <name type="synonym">Sorghum vulgare</name>
    <dbReference type="NCBI Taxonomy" id="4558"/>
    <lineage>
        <taxon>Eukaryota</taxon>
        <taxon>Viridiplantae</taxon>
        <taxon>Streptophyta</taxon>
        <taxon>Embryophyta</taxon>
        <taxon>Tracheophyta</taxon>
        <taxon>Spermatophyta</taxon>
        <taxon>Magnoliopsida</taxon>
        <taxon>Liliopsida</taxon>
        <taxon>Poales</taxon>
        <taxon>Poaceae</taxon>
        <taxon>PACMAD clade</taxon>
        <taxon>Panicoideae</taxon>
        <taxon>Andropogonodae</taxon>
        <taxon>Andropogoneae</taxon>
        <taxon>Sorghinae</taxon>
        <taxon>Sorghum</taxon>
    </lineage>
</organism>
<dbReference type="InParanoid" id="A0A1B6PKI6"/>